<gene>
    <name evidence="2" type="ORF">GEAMG1_1497</name>
</gene>
<evidence type="ECO:0000313" key="3">
    <source>
        <dbReference type="Proteomes" id="UP001295463"/>
    </source>
</evidence>
<dbReference type="Proteomes" id="UP001295463">
    <property type="component" value="Chromosome"/>
</dbReference>
<organism evidence="2 3">
    <name type="scientific">Trichlorobacter ammonificans</name>
    <dbReference type="NCBI Taxonomy" id="2916410"/>
    <lineage>
        <taxon>Bacteria</taxon>
        <taxon>Pseudomonadati</taxon>
        <taxon>Thermodesulfobacteriota</taxon>
        <taxon>Desulfuromonadia</taxon>
        <taxon>Geobacterales</taxon>
        <taxon>Geobacteraceae</taxon>
        <taxon>Trichlorobacter</taxon>
    </lineage>
</organism>
<dbReference type="EMBL" id="OW150024">
    <property type="protein sequence ID" value="CAH2031327.1"/>
    <property type="molecule type" value="Genomic_DNA"/>
</dbReference>
<name>A0ABN8HEN1_9BACT</name>
<dbReference type="RefSeq" id="WP_305732156.1">
    <property type="nucleotide sequence ID" value="NZ_OW150024.1"/>
</dbReference>
<sequence length="55" mass="6174">MGASEYFFLALFFGIPGVLGALLARNRGKNMLLWGCASAVFPFCVFILWFNKPDR</sequence>
<feature type="transmembrane region" description="Helical" evidence="1">
    <location>
        <begin position="6"/>
        <end position="24"/>
    </location>
</feature>
<keyword evidence="1" id="KW-0812">Transmembrane</keyword>
<protein>
    <submittedName>
        <fullName evidence="2">Uncharacterized protein</fullName>
    </submittedName>
</protein>
<reference evidence="2 3" key="1">
    <citation type="submission" date="2022-03" db="EMBL/GenBank/DDBJ databases">
        <authorList>
            <person name="Koch H."/>
        </authorList>
    </citation>
    <scope>NUCLEOTIDE SEQUENCE [LARGE SCALE GENOMIC DNA]</scope>
    <source>
        <strain evidence="2 3">G1</strain>
    </source>
</reference>
<evidence type="ECO:0000313" key="2">
    <source>
        <dbReference type="EMBL" id="CAH2031327.1"/>
    </source>
</evidence>
<keyword evidence="1" id="KW-1133">Transmembrane helix</keyword>
<keyword evidence="1" id="KW-0472">Membrane</keyword>
<feature type="transmembrane region" description="Helical" evidence="1">
    <location>
        <begin position="31"/>
        <end position="50"/>
    </location>
</feature>
<keyword evidence="3" id="KW-1185">Reference proteome</keyword>
<proteinExistence type="predicted"/>
<evidence type="ECO:0000256" key="1">
    <source>
        <dbReference type="SAM" id="Phobius"/>
    </source>
</evidence>
<accession>A0ABN8HEN1</accession>